<protein>
    <submittedName>
        <fullName evidence="2">Abhydrolase_3 domain-containing protein</fullName>
    </submittedName>
</protein>
<dbReference type="Proteomes" id="UP000095286">
    <property type="component" value="Unplaced"/>
</dbReference>
<organism evidence="1 2">
    <name type="scientific">Rhabditophanes sp. KR3021</name>
    <dbReference type="NCBI Taxonomy" id="114890"/>
    <lineage>
        <taxon>Eukaryota</taxon>
        <taxon>Metazoa</taxon>
        <taxon>Ecdysozoa</taxon>
        <taxon>Nematoda</taxon>
        <taxon>Chromadorea</taxon>
        <taxon>Rhabditida</taxon>
        <taxon>Tylenchina</taxon>
        <taxon>Panagrolaimomorpha</taxon>
        <taxon>Strongyloidoidea</taxon>
        <taxon>Alloionematidae</taxon>
        <taxon>Rhabditophanes</taxon>
    </lineage>
</organism>
<dbReference type="WBParaSite" id="RSKR_0000073400.1">
    <property type="protein sequence ID" value="RSKR_0000073400.1"/>
    <property type="gene ID" value="RSKR_0000073400"/>
</dbReference>
<sequence>MYVSDVLIFILLIGIILGFLIYFITKLLLTIGVLNGKRYFMLVAYFFIIKLPNILHHKDRNCAEDIRKRRSFKKAPQQKDLTTYAISTEIIGNCPCRIYKPKQKTNDLLFVFIHGGGWCILAPSDYDRLMDNFMLELNCTIVSIDYPLAPENVFPAAINECYNTIDTLMNSMEKIIGFNTTNCIIGGDSAGGCLTANMTQRAAMNDKAWFKHQILIYPSLISFNFNTPSYKNYFNTDIRSILSPKSTANCYLMYFGIETTEKNRNELLNSDSLIPDTLRRESPLHPFINNLEVSPILAEEALLKKLPSSITFLATADVLQDEGFKYHMNLKKAARDDTSICHDFHWIKNSSHGEVSFNKEAAFEMIKEIKYWLDKRGALAY</sequence>
<reference evidence="2" key="1">
    <citation type="submission" date="2016-11" db="UniProtKB">
        <authorList>
            <consortium name="WormBaseParasite"/>
        </authorList>
    </citation>
    <scope>IDENTIFICATION</scope>
    <source>
        <strain evidence="2">KR3021</strain>
    </source>
</reference>
<name>A0AC35TI45_9BILA</name>
<evidence type="ECO:0000313" key="2">
    <source>
        <dbReference type="WBParaSite" id="RSKR_0000073400.1"/>
    </source>
</evidence>
<accession>A0AC35TI45</accession>
<proteinExistence type="predicted"/>
<evidence type="ECO:0000313" key="1">
    <source>
        <dbReference type="Proteomes" id="UP000095286"/>
    </source>
</evidence>